<dbReference type="InterPro" id="IPR036390">
    <property type="entry name" value="WH_DNA-bd_sf"/>
</dbReference>
<dbReference type="PANTHER" id="PTHR40068">
    <property type="entry name" value="TRANSCRIPTION REPRESSOR NIAR-RELATED"/>
    <property type="match status" value="1"/>
</dbReference>
<evidence type="ECO:0000259" key="2">
    <source>
        <dbReference type="Pfam" id="PF02829"/>
    </source>
</evidence>
<dbReference type="STRING" id="633147.Olsu_1385"/>
<dbReference type="HOGENOM" id="CLU_108798_0_0_11"/>
<feature type="binding site" evidence="1">
    <location>
        <position position="108"/>
    </location>
    <ligand>
        <name>Ni(2+)</name>
        <dbReference type="ChEBI" id="CHEBI:49786"/>
    </ligand>
</feature>
<protein>
    <submittedName>
        <fullName evidence="4">3H domain protein</fullName>
    </submittedName>
</protein>
<reference evidence="4 5" key="1">
    <citation type="journal article" date="2010" name="Stand. Genomic Sci.">
        <title>Complete genome sequence of Olsenella uli type strain (VPI D76D-27C).</title>
        <authorList>
            <person name="Goker M."/>
            <person name="Held B."/>
            <person name="Lucas S."/>
            <person name="Nolan M."/>
            <person name="Yasawong M."/>
            <person name="Glavina Del Rio T."/>
            <person name="Tice H."/>
            <person name="Cheng J.F."/>
            <person name="Bruce D."/>
            <person name="Detter J.C."/>
            <person name="Tapia R."/>
            <person name="Han C."/>
            <person name="Goodwin L."/>
            <person name="Pitluck S."/>
            <person name="Liolios K."/>
            <person name="Ivanova N."/>
            <person name="Mavromatis K."/>
            <person name="Mikhailova N."/>
            <person name="Pati A."/>
            <person name="Chen A."/>
            <person name="Palaniappan K."/>
            <person name="Land M."/>
            <person name="Hauser L."/>
            <person name="Chang Y.J."/>
            <person name="Jeffries C.D."/>
            <person name="Rohde M."/>
            <person name="Sikorski J."/>
            <person name="Pukall R."/>
            <person name="Woyke T."/>
            <person name="Bristow J."/>
            <person name="Eisen J.A."/>
            <person name="Markowitz V."/>
            <person name="Hugenholtz P."/>
            <person name="Kyrpides N.C."/>
            <person name="Klenk H.P."/>
            <person name="Lapidus A."/>
        </authorList>
    </citation>
    <scope>NUCLEOTIDE SEQUENCE [LARGE SCALE GENOMIC DNA]</scope>
    <source>
        <strain evidence="5">ATCC 49627 / DSM 7084 / CIP 109912 / JCM 12494 / NCIMB 702895 / VPI D76D-27C</strain>
    </source>
</reference>
<feature type="binding site" evidence="1">
    <location>
        <position position="100"/>
    </location>
    <ligand>
        <name>Ni(2+)</name>
        <dbReference type="ChEBI" id="CHEBI:49786"/>
    </ligand>
</feature>
<dbReference type="InterPro" id="IPR013196">
    <property type="entry name" value="HTH_11"/>
</dbReference>
<accession>E1QWI5</accession>
<evidence type="ECO:0000259" key="3">
    <source>
        <dbReference type="Pfam" id="PF08279"/>
    </source>
</evidence>
<evidence type="ECO:0000256" key="1">
    <source>
        <dbReference type="PIRSR" id="PIRSR037847-1"/>
    </source>
</evidence>
<evidence type="ECO:0000313" key="4">
    <source>
        <dbReference type="EMBL" id="ADK68488.1"/>
    </source>
</evidence>
<evidence type="ECO:0000313" key="5">
    <source>
        <dbReference type="Proteomes" id="UP000000333"/>
    </source>
</evidence>
<dbReference type="Proteomes" id="UP000000333">
    <property type="component" value="Chromosome"/>
</dbReference>
<dbReference type="PANTHER" id="PTHR40068:SF1">
    <property type="entry name" value="TRANSCRIPTION REPRESSOR NIAR-RELATED"/>
    <property type="match status" value="1"/>
</dbReference>
<dbReference type="KEGG" id="ols:Olsu_1385"/>
<proteinExistence type="predicted"/>
<keyword evidence="1" id="KW-0533">Nickel</keyword>
<sequence length="204" mass="22037">MSGDAANAGVRGAMGVGGMREGRVGGEERRRLVVERLRAAKSPVRGSDLAAEQGVSRQVIVQDIALLRSAGVNVASTNRGYVLVEGGVPAACRRTFKVRHGEDRMADELRLVVDLGGTVEDVVVNHRTYGRVRAPLGIGSRRDIDRFVRDLATSKSAPISRITSGYHFHHVTAPSEEILDEIEDALGSGGYLVERMPYEMGEDL</sequence>
<feature type="binding site" evidence="1">
    <location>
        <position position="169"/>
    </location>
    <ligand>
        <name>Ni(2+)</name>
        <dbReference type="ChEBI" id="CHEBI:49786"/>
    </ligand>
</feature>
<dbReference type="SUPFAM" id="SSF46785">
    <property type="entry name" value="Winged helix' DNA-binding domain"/>
    <property type="match status" value="1"/>
</dbReference>
<dbReference type="InterPro" id="IPR026043">
    <property type="entry name" value="NadR"/>
</dbReference>
<keyword evidence="5" id="KW-1185">Reference proteome</keyword>
<feature type="domain" description="Helix-turn-helix type 11" evidence="3">
    <location>
        <begin position="29"/>
        <end position="81"/>
    </location>
</feature>
<dbReference type="AlphaFoldDB" id="E1QWI5"/>
<name>E1QWI5_OLSUV</name>
<dbReference type="eggNOG" id="COG1827">
    <property type="taxonomic scope" value="Bacteria"/>
</dbReference>
<gene>
    <name evidence="4" type="ordered locus">Olsu_1385</name>
</gene>
<dbReference type="Pfam" id="PF02829">
    <property type="entry name" value="3H"/>
    <property type="match status" value="1"/>
</dbReference>
<dbReference type="PIRSF" id="PIRSF037847">
    <property type="entry name" value="NiaR"/>
    <property type="match status" value="1"/>
</dbReference>
<feature type="domain" description="3H" evidence="2">
    <location>
        <begin position="97"/>
        <end position="192"/>
    </location>
</feature>
<dbReference type="GO" id="GO:0046872">
    <property type="term" value="F:metal ion binding"/>
    <property type="evidence" value="ECO:0007669"/>
    <property type="project" value="UniProtKB-KW"/>
</dbReference>
<keyword evidence="1" id="KW-0479">Metal-binding</keyword>
<dbReference type="RefSeq" id="WP_013252240.1">
    <property type="nucleotide sequence ID" value="NC_014363.1"/>
</dbReference>
<dbReference type="SUPFAM" id="SSF75500">
    <property type="entry name" value="Putative transcriptional regulator TM1602, C-terminal domain"/>
    <property type="match status" value="1"/>
</dbReference>
<dbReference type="EMBL" id="CP002106">
    <property type="protein sequence ID" value="ADK68488.1"/>
    <property type="molecule type" value="Genomic_DNA"/>
</dbReference>
<dbReference type="Gene3D" id="1.10.10.10">
    <property type="entry name" value="Winged helix-like DNA-binding domain superfamily/Winged helix DNA-binding domain"/>
    <property type="match status" value="1"/>
</dbReference>
<dbReference type="InterPro" id="IPR004173">
    <property type="entry name" value="3H_domain"/>
</dbReference>
<organism evidence="4 5">
    <name type="scientific">Olsenella uli (strain ATCC 49627 / DSM 7084 / CCUG 31166 / CIP 109912 / JCM 12494 / LMG 11480 / NCIMB 702895 / VPI D76D-27C)</name>
    <name type="common">Lactobacillus uli</name>
    <dbReference type="NCBI Taxonomy" id="633147"/>
    <lineage>
        <taxon>Bacteria</taxon>
        <taxon>Bacillati</taxon>
        <taxon>Actinomycetota</taxon>
        <taxon>Coriobacteriia</taxon>
        <taxon>Coriobacteriales</taxon>
        <taxon>Atopobiaceae</taxon>
        <taxon>Olsenella</taxon>
    </lineage>
</organism>
<dbReference type="Pfam" id="PF08279">
    <property type="entry name" value="HTH_11"/>
    <property type="match status" value="1"/>
</dbReference>
<dbReference type="InterPro" id="IPR035922">
    <property type="entry name" value="3H_dom_sf"/>
</dbReference>
<dbReference type="InterPro" id="IPR036388">
    <property type="entry name" value="WH-like_DNA-bd_sf"/>
</dbReference>
<dbReference type="Gene3D" id="3.30.1340.20">
    <property type="entry name" value="3H domain"/>
    <property type="match status" value="1"/>
</dbReference>
<dbReference type="GeneID" id="78512786"/>
<feature type="binding site" evidence="1">
    <location>
        <position position="167"/>
    </location>
    <ligand>
        <name>Ni(2+)</name>
        <dbReference type="ChEBI" id="CHEBI:49786"/>
    </ligand>
</feature>